<protein>
    <submittedName>
        <fullName evidence="1">Uncharacterized protein</fullName>
    </submittedName>
</protein>
<proteinExistence type="predicted"/>
<dbReference type="AlphaFoldDB" id="A0A0E9QZW8"/>
<sequence>MLVFSCISVWRPMCYSDTIQLMSKT</sequence>
<dbReference type="EMBL" id="GBXM01086183">
    <property type="protein sequence ID" value="JAH22394.1"/>
    <property type="molecule type" value="Transcribed_RNA"/>
</dbReference>
<accession>A0A0E9QZW8</accession>
<organism evidence="1">
    <name type="scientific">Anguilla anguilla</name>
    <name type="common">European freshwater eel</name>
    <name type="synonym">Muraena anguilla</name>
    <dbReference type="NCBI Taxonomy" id="7936"/>
    <lineage>
        <taxon>Eukaryota</taxon>
        <taxon>Metazoa</taxon>
        <taxon>Chordata</taxon>
        <taxon>Craniata</taxon>
        <taxon>Vertebrata</taxon>
        <taxon>Euteleostomi</taxon>
        <taxon>Actinopterygii</taxon>
        <taxon>Neopterygii</taxon>
        <taxon>Teleostei</taxon>
        <taxon>Anguilliformes</taxon>
        <taxon>Anguillidae</taxon>
        <taxon>Anguilla</taxon>
    </lineage>
</organism>
<name>A0A0E9QZW8_ANGAN</name>
<reference evidence="1" key="1">
    <citation type="submission" date="2014-11" db="EMBL/GenBank/DDBJ databases">
        <authorList>
            <person name="Amaro Gonzalez C."/>
        </authorList>
    </citation>
    <scope>NUCLEOTIDE SEQUENCE</scope>
</reference>
<evidence type="ECO:0000313" key="1">
    <source>
        <dbReference type="EMBL" id="JAH22394.1"/>
    </source>
</evidence>
<reference evidence="1" key="2">
    <citation type="journal article" date="2015" name="Fish Shellfish Immunol.">
        <title>Early steps in the European eel (Anguilla anguilla)-Vibrio vulnificus interaction in the gills: Role of the RtxA13 toxin.</title>
        <authorList>
            <person name="Callol A."/>
            <person name="Pajuelo D."/>
            <person name="Ebbesson L."/>
            <person name="Teles M."/>
            <person name="MacKenzie S."/>
            <person name="Amaro C."/>
        </authorList>
    </citation>
    <scope>NUCLEOTIDE SEQUENCE</scope>
</reference>